<evidence type="ECO:0000313" key="2">
    <source>
        <dbReference type="EMBL" id="SJX66436.1"/>
    </source>
</evidence>
<feature type="domain" description="Tc1-like transposase DDE" evidence="1">
    <location>
        <begin position="56"/>
        <end position="196"/>
    </location>
</feature>
<reference evidence="2 3" key="1">
    <citation type="submission" date="2017-02" db="EMBL/GenBank/DDBJ databases">
        <authorList>
            <person name="Peterson S.W."/>
        </authorList>
    </citation>
    <scope>NUCLEOTIDE SEQUENCE [LARGE SCALE GENOMIC DNA]</scope>
    <source>
        <strain evidence="2 3">SRS1_H2-8</strain>
    </source>
</reference>
<sequence>MPPSTSTIDRVINNKLHYTLKVLKVEPADYNRANRVEARRKWVQHFSDSGASMFNVVYIDETGFNLHLHITYGQAKIGMWAIKSVTSDQGKNTTYMAAIGQEGVIANFAHQGSTTNKLYAWFLKTKVFPKLTFPCCIIMDNAQFHKTKLIRDTFTESPHQAVYLPLYSPFLNAAEWLFVHVKPHLSKEEYKDSESLFNAIHRSANSVTGSHVIDWIHEVNRNLHRAMNGEVLGQEYHFNMAEGDKDLAGQLLSDLADLCVFA</sequence>
<evidence type="ECO:0000259" key="1">
    <source>
        <dbReference type="Pfam" id="PF13358"/>
    </source>
</evidence>
<protein>
    <submittedName>
        <fullName evidence="2">Related to transposase</fullName>
    </submittedName>
</protein>
<dbReference type="PANTHER" id="PTHR46564:SF1">
    <property type="entry name" value="TRANSPOSASE"/>
    <property type="match status" value="1"/>
</dbReference>
<dbReference type="GO" id="GO:0003676">
    <property type="term" value="F:nucleic acid binding"/>
    <property type="evidence" value="ECO:0007669"/>
    <property type="project" value="InterPro"/>
</dbReference>
<dbReference type="EMBL" id="LT795074">
    <property type="protein sequence ID" value="SJX66436.1"/>
    <property type="molecule type" value="Genomic_DNA"/>
</dbReference>
<dbReference type="InterPro" id="IPR038717">
    <property type="entry name" value="Tc1-like_DDE_dom"/>
</dbReference>
<dbReference type="Proteomes" id="UP000239563">
    <property type="component" value="Chromosome XXI"/>
</dbReference>
<gene>
    <name evidence="2" type="ORF">SRS1_25049</name>
</gene>
<dbReference type="PANTHER" id="PTHR46564">
    <property type="entry name" value="TRANSPOSASE"/>
    <property type="match status" value="1"/>
</dbReference>
<dbReference type="InterPro" id="IPR036397">
    <property type="entry name" value="RNaseH_sf"/>
</dbReference>
<name>A0A2N8UNG7_9BASI</name>
<accession>A0A2N8UNG7</accession>
<dbReference type="AlphaFoldDB" id="A0A2N8UNG7"/>
<proteinExistence type="predicted"/>
<evidence type="ECO:0000313" key="3">
    <source>
        <dbReference type="Proteomes" id="UP000239563"/>
    </source>
</evidence>
<organism evidence="2 3">
    <name type="scientific">Sporisorium reilianum f. sp. reilianum</name>
    <dbReference type="NCBI Taxonomy" id="72559"/>
    <lineage>
        <taxon>Eukaryota</taxon>
        <taxon>Fungi</taxon>
        <taxon>Dikarya</taxon>
        <taxon>Basidiomycota</taxon>
        <taxon>Ustilaginomycotina</taxon>
        <taxon>Ustilaginomycetes</taxon>
        <taxon>Ustilaginales</taxon>
        <taxon>Ustilaginaceae</taxon>
        <taxon>Sporisorium</taxon>
    </lineage>
</organism>
<dbReference type="Pfam" id="PF13358">
    <property type="entry name" value="DDE_3"/>
    <property type="match status" value="1"/>
</dbReference>
<dbReference type="Gene3D" id="3.30.420.10">
    <property type="entry name" value="Ribonuclease H-like superfamily/Ribonuclease H"/>
    <property type="match status" value="1"/>
</dbReference>